<dbReference type="Pfam" id="PF02803">
    <property type="entry name" value="Thiolase_C"/>
    <property type="match status" value="1"/>
</dbReference>
<name>A0A936F540_9BACT</name>
<dbReference type="PANTHER" id="PTHR43853:SF21">
    <property type="entry name" value="STEROID 3-KETOACYL-COA THIOLASE"/>
    <property type="match status" value="1"/>
</dbReference>
<dbReference type="NCBIfam" id="TIGR01930">
    <property type="entry name" value="AcCoA-C-Actrans"/>
    <property type="match status" value="1"/>
</dbReference>
<dbReference type="PROSITE" id="PS00099">
    <property type="entry name" value="THIOLASE_3"/>
    <property type="match status" value="1"/>
</dbReference>
<dbReference type="Proteomes" id="UP000709959">
    <property type="component" value="Unassembled WGS sequence"/>
</dbReference>
<evidence type="ECO:0000256" key="5">
    <source>
        <dbReference type="PIRSR" id="PIRSR000429-1"/>
    </source>
</evidence>
<evidence type="ECO:0000313" key="9">
    <source>
        <dbReference type="EMBL" id="MBK8573960.1"/>
    </source>
</evidence>
<keyword evidence="2 6" id="KW-0808">Transferase</keyword>
<dbReference type="InterPro" id="IPR002155">
    <property type="entry name" value="Thiolase"/>
</dbReference>
<protein>
    <recommendedName>
        <fullName evidence="4">acetyl-CoA C-acyltransferase</fullName>
        <ecNumber evidence="4">2.3.1.16</ecNumber>
    </recommendedName>
</protein>
<comment type="similarity">
    <text evidence="1 6">Belongs to the thiolase-like superfamily. Thiolase family.</text>
</comment>
<feature type="active site" description="Acyl-thioester intermediate" evidence="5">
    <location>
        <position position="89"/>
    </location>
</feature>
<evidence type="ECO:0000259" key="7">
    <source>
        <dbReference type="Pfam" id="PF00108"/>
    </source>
</evidence>
<dbReference type="SUPFAM" id="SSF53901">
    <property type="entry name" value="Thiolase-like"/>
    <property type="match status" value="2"/>
</dbReference>
<evidence type="ECO:0000256" key="6">
    <source>
        <dbReference type="RuleBase" id="RU003557"/>
    </source>
</evidence>
<evidence type="ECO:0000259" key="8">
    <source>
        <dbReference type="Pfam" id="PF02803"/>
    </source>
</evidence>
<dbReference type="InterPro" id="IPR020613">
    <property type="entry name" value="Thiolase_CS"/>
</dbReference>
<keyword evidence="3 6" id="KW-0012">Acyltransferase</keyword>
<dbReference type="CDD" id="cd00751">
    <property type="entry name" value="thiolase"/>
    <property type="match status" value="1"/>
</dbReference>
<dbReference type="FunFam" id="3.40.47.10:FF:000010">
    <property type="entry name" value="Acetyl-CoA acetyltransferase (Thiolase)"/>
    <property type="match status" value="1"/>
</dbReference>
<gene>
    <name evidence="9" type="ORF">IPN91_15365</name>
</gene>
<accession>A0A936F540</accession>
<dbReference type="PIRSF" id="PIRSF000429">
    <property type="entry name" value="Ac-CoA_Ac_transf"/>
    <property type="match status" value="1"/>
</dbReference>
<dbReference type="GO" id="GO:0006635">
    <property type="term" value="P:fatty acid beta-oxidation"/>
    <property type="evidence" value="ECO:0007669"/>
    <property type="project" value="TreeGrafter"/>
</dbReference>
<dbReference type="EMBL" id="JADKCH010000033">
    <property type="protein sequence ID" value="MBK8573960.1"/>
    <property type="molecule type" value="Genomic_DNA"/>
</dbReference>
<dbReference type="InterPro" id="IPR050215">
    <property type="entry name" value="Thiolase-like_sf_Thiolase"/>
</dbReference>
<evidence type="ECO:0000256" key="4">
    <source>
        <dbReference type="ARBA" id="ARBA00024073"/>
    </source>
</evidence>
<dbReference type="GO" id="GO:0010124">
    <property type="term" value="P:phenylacetate catabolic process"/>
    <property type="evidence" value="ECO:0007669"/>
    <property type="project" value="TreeGrafter"/>
</dbReference>
<evidence type="ECO:0000256" key="3">
    <source>
        <dbReference type="ARBA" id="ARBA00023315"/>
    </source>
</evidence>
<dbReference type="Gene3D" id="3.40.47.10">
    <property type="match status" value="1"/>
</dbReference>
<dbReference type="AlphaFoldDB" id="A0A936F540"/>
<dbReference type="InterPro" id="IPR020610">
    <property type="entry name" value="Thiolase_AS"/>
</dbReference>
<dbReference type="InterPro" id="IPR016039">
    <property type="entry name" value="Thiolase-like"/>
</dbReference>
<dbReference type="InterPro" id="IPR020617">
    <property type="entry name" value="Thiolase_C"/>
</dbReference>
<feature type="active site" description="Proton acceptor" evidence="5">
    <location>
        <position position="368"/>
    </location>
</feature>
<evidence type="ECO:0000256" key="2">
    <source>
        <dbReference type="ARBA" id="ARBA00022679"/>
    </source>
</evidence>
<dbReference type="InterPro" id="IPR020616">
    <property type="entry name" value="Thiolase_N"/>
</dbReference>
<feature type="domain" description="Thiolase C-terminal" evidence="8">
    <location>
        <begin position="260"/>
        <end position="381"/>
    </location>
</feature>
<feature type="domain" description="Thiolase N-terminal" evidence="7">
    <location>
        <begin position="5"/>
        <end position="251"/>
    </location>
</feature>
<feature type="active site" description="Proton acceptor" evidence="5">
    <location>
        <position position="338"/>
    </location>
</feature>
<dbReference type="GO" id="GO:0005737">
    <property type="term" value="C:cytoplasm"/>
    <property type="evidence" value="ECO:0007669"/>
    <property type="project" value="UniProtKB-ARBA"/>
</dbReference>
<dbReference type="PANTHER" id="PTHR43853">
    <property type="entry name" value="3-KETOACYL-COA THIOLASE, PEROXISOMAL"/>
    <property type="match status" value="1"/>
</dbReference>
<dbReference type="Pfam" id="PF00108">
    <property type="entry name" value="Thiolase_N"/>
    <property type="match status" value="1"/>
</dbReference>
<dbReference type="GO" id="GO:0003988">
    <property type="term" value="F:acetyl-CoA C-acyltransferase activity"/>
    <property type="evidence" value="ECO:0007669"/>
    <property type="project" value="UniProtKB-EC"/>
</dbReference>
<evidence type="ECO:0000256" key="1">
    <source>
        <dbReference type="ARBA" id="ARBA00010982"/>
    </source>
</evidence>
<comment type="caution">
    <text evidence="9">The sequence shown here is derived from an EMBL/GenBank/DDBJ whole genome shotgun (WGS) entry which is preliminary data.</text>
</comment>
<dbReference type="PROSITE" id="PS00737">
    <property type="entry name" value="THIOLASE_2"/>
    <property type="match status" value="1"/>
</dbReference>
<proteinExistence type="inferred from homology"/>
<sequence>MRSAVIVEAKRTPIGRGVKGSYAATRPEQLGAVVIEAIKPLLKDWSGLEDVLVGCAMPEGEQGMNMARLISFRAGLPITAGAATINRFCGSSQETMLMAARAIMANQGDLFLAGGVESMSKVPMMGFNPSVDPFIAETYPAAYCSMGITAENLAKEYKLTRKECDEFAFTSHQRAAAAWKAGKFEKEVVRFETKGLDGKPVTLQQDECVRAETSMEKLAELKPAFLVDGLTTAGNSSPITDGAAFLLVMEEGLAKSLGLKARARILGGAVAGVEPDRMGIGPVPAVKKVLDRFGLKLDQIDAMELNEAFAAQSLAVIREGGYDPAKVNAWGGAIAVGHPLGASGARILTTLLSRLETDGGRYGIATMCIGGGQGIASIIEKI</sequence>
<evidence type="ECO:0000313" key="10">
    <source>
        <dbReference type="Proteomes" id="UP000709959"/>
    </source>
</evidence>
<dbReference type="EC" id="2.3.1.16" evidence="4"/>
<organism evidence="9 10">
    <name type="scientific">Candidatus Geothrix odensensis</name>
    <dbReference type="NCBI Taxonomy" id="2954440"/>
    <lineage>
        <taxon>Bacteria</taxon>
        <taxon>Pseudomonadati</taxon>
        <taxon>Acidobacteriota</taxon>
        <taxon>Holophagae</taxon>
        <taxon>Holophagales</taxon>
        <taxon>Holophagaceae</taxon>
        <taxon>Geothrix</taxon>
    </lineage>
</organism>
<reference evidence="9 10" key="1">
    <citation type="submission" date="2020-10" db="EMBL/GenBank/DDBJ databases">
        <title>Connecting structure to function with the recovery of over 1000 high-quality activated sludge metagenome-assembled genomes encoding full-length rRNA genes using long-read sequencing.</title>
        <authorList>
            <person name="Singleton C.M."/>
            <person name="Petriglieri F."/>
            <person name="Kristensen J.M."/>
            <person name="Kirkegaard R.H."/>
            <person name="Michaelsen T.Y."/>
            <person name="Andersen M.H."/>
            <person name="Karst S.M."/>
            <person name="Dueholm M.S."/>
            <person name="Nielsen P.H."/>
            <person name="Albertsen M."/>
        </authorList>
    </citation>
    <scope>NUCLEOTIDE SEQUENCE [LARGE SCALE GENOMIC DNA]</scope>
    <source>
        <strain evidence="9">OdNE_18-Q3-R46-58_MAXAC.008</strain>
    </source>
</reference>